<organism evidence="13 14">
    <name type="scientific">Acidithiobacillus caldus (strain ATCC 51756 / DSM 8584 / KU)</name>
    <dbReference type="NCBI Taxonomy" id="637389"/>
    <lineage>
        <taxon>Bacteria</taxon>
        <taxon>Pseudomonadati</taxon>
        <taxon>Pseudomonadota</taxon>
        <taxon>Acidithiobacillia</taxon>
        <taxon>Acidithiobacillales</taxon>
        <taxon>Acidithiobacillaceae</taxon>
        <taxon>Acidithiobacillus</taxon>
    </lineage>
</organism>
<dbReference type="SUPFAM" id="SSF56176">
    <property type="entry name" value="FAD-binding/transporter-associated domain-like"/>
    <property type="match status" value="1"/>
</dbReference>
<feature type="transmembrane region" description="Helical" evidence="10">
    <location>
        <begin position="98"/>
        <end position="124"/>
    </location>
</feature>
<dbReference type="InterPro" id="IPR036318">
    <property type="entry name" value="FAD-bd_PCMH-like_sf"/>
</dbReference>
<keyword evidence="2" id="KW-1003">Cell membrane</keyword>
<dbReference type="PANTHER" id="PTHR43099">
    <property type="entry name" value="UPF0053 PROTEIN YRKA"/>
    <property type="match status" value="1"/>
</dbReference>
<keyword evidence="3 9" id="KW-0812">Transmembrane</keyword>
<dbReference type="InterPro" id="IPR000644">
    <property type="entry name" value="CBS_dom"/>
</dbReference>
<evidence type="ECO:0000256" key="6">
    <source>
        <dbReference type="ARBA" id="ARBA00023122"/>
    </source>
</evidence>
<evidence type="ECO:0000259" key="11">
    <source>
        <dbReference type="PROSITE" id="PS51371"/>
    </source>
</evidence>
<sequence>MTEAWGLTLAAALILLNGFFVTAEFALVRLRVTQLRSLAQSKGLRGRLLARMHRQLDAYLSATQLGITLASLALGWIGEPATAHLLAPALAALGFGDGAVLYSVSLTVGFALIAFLTIILGELVPKSLAIRRSVPVALWVSVPLYAFYWLMFPAIWILNASSQWILRIFSLRGQEPVGDAPHSRDELAMILALSQAQGVLGRRSGDLLERALDFNELSAGDLARPAADMVCLQQDASMDAIRAELIAHRFTRYPVCAGDRQHIVGLVHVKDLLVELSRPTATLHMKRILRPLPSVHKDLPALDLLTHFRSGQPHFALVVDDLGTITGFVTLDHVLEALLGPIPDEFGHRRREWVAQPDGSWLGAGSLSIYSLERVLGRDIDEAGEADSIGGLLMQRLERLPESGERVSFRDFDVLVRERQGPRIALVQVFPHAAPDLEDWFSGS</sequence>
<evidence type="ECO:0000256" key="9">
    <source>
        <dbReference type="PROSITE-ProRule" id="PRU01193"/>
    </source>
</evidence>
<feature type="transmembrane region" description="Helical" evidence="10">
    <location>
        <begin position="56"/>
        <end position="78"/>
    </location>
</feature>
<keyword evidence="5 9" id="KW-1133">Transmembrane helix</keyword>
<accession>A0A059ZWM5</accession>
<evidence type="ECO:0000256" key="7">
    <source>
        <dbReference type="ARBA" id="ARBA00023136"/>
    </source>
</evidence>
<protein>
    <submittedName>
        <fullName evidence="13">Magnesium and cobalt efflux protein CorC</fullName>
    </submittedName>
</protein>
<evidence type="ECO:0000256" key="3">
    <source>
        <dbReference type="ARBA" id="ARBA00022692"/>
    </source>
</evidence>
<name>A0A059ZWM5_ACICK</name>
<keyword evidence="7 9" id="KW-0472">Membrane</keyword>
<dbReference type="PROSITE" id="PS51846">
    <property type="entry name" value="CNNM"/>
    <property type="match status" value="1"/>
</dbReference>
<keyword evidence="4" id="KW-0677">Repeat</keyword>
<dbReference type="InterPro" id="IPR051676">
    <property type="entry name" value="UPF0053_domain"/>
</dbReference>
<dbReference type="EMBL" id="CP005986">
    <property type="protein sequence ID" value="AIA55848.1"/>
    <property type="molecule type" value="Genomic_DNA"/>
</dbReference>
<dbReference type="Proteomes" id="UP000005522">
    <property type="component" value="Chromosome"/>
</dbReference>
<comment type="subcellular location">
    <subcellularLocation>
        <location evidence="1">Cell membrane</location>
        <topology evidence="1">Multi-pass membrane protein</topology>
    </subcellularLocation>
</comment>
<reference evidence="13 14" key="1">
    <citation type="journal article" date="2009" name="J. Bacteriol.">
        <title>Draft genome sequence of the extremely acidophilic bacterium Acidithiobacillus caldus ATCC 51756 reveals metabolic versatility in the genus Acidithiobacillus.</title>
        <authorList>
            <person name="Valdes J."/>
            <person name="Quatrini R."/>
            <person name="Hallberg K."/>
            <person name="Dopson M."/>
            <person name="Valenzuela P.D."/>
            <person name="Holmes D.S."/>
        </authorList>
    </citation>
    <scope>NUCLEOTIDE SEQUENCE [LARGE SCALE GENOMIC DNA]</scope>
    <source>
        <strain evidence="14">ATCC 51756 / DSM 8584 / KU</strain>
    </source>
</reference>
<evidence type="ECO:0000256" key="10">
    <source>
        <dbReference type="SAM" id="Phobius"/>
    </source>
</evidence>
<evidence type="ECO:0000256" key="8">
    <source>
        <dbReference type="PROSITE-ProRule" id="PRU00703"/>
    </source>
</evidence>
<feature type="domain" description="CBS" evidence="11">
    <location>
        <begin position="285"/>
        <end position="345"/>
    </location>
</feature>
<evidence type="ECO:0000256" key="1">
    <source>
        <dbReference type="ARBA" id="ARBA00004651"/>
    </source>
</evidence>
<evidence type="ECO:0000256" key="4">
    <source>
        <dbReference type="ARBA" id="ARBA00022737"/>
    </source>
</evidence>
<dbReference type="InterPro" id="IPR016169">
    <property type="entry name" value="FAD-bd_PCMH_sub2"/>
</dbReference>
<dbReference type="InterPro" id="IPR044751">
    <property type="entry name" value="Ion_transp-like_CBS"/>
</dbReference>
<dbReference type="SUPFAM" id="SSF54631">
    <property type="entry name" value="CBS-domain pair"/>
    <property type="match status" value="1"/>
</dbReference>
<dbReference type="CDD" id="cd04590">
    <property type="entry name" value="CBS_pair_CorC_HlyC_assoc"/>
    <property type="match status" value="1"/>
</dbReference>
<dbReference type="SMART" id="SM01091">
    <property type="entry name" value="CorC_HlyC"/>
    <property type="match status" value="1"/>
</dbReference>
<dbReference type="InterPro" id="IPR046342">
    <property type="entry name" value="CBS_dom_sf"/>
</dbReference>
<evidence type="ECO:0000256" key="5">
    <source>
        <dbReference type="ARBA" id="ARBA00022989"/>
    </source>
</evidence>
<dbReference type="GO" id="GO:0050660">
    <property type="term" value="F:flavin adenine dinucleotide binding"/>
    <property type="evidence" value="ECO:0007669"/>
    <property type="project" value="InterPro"/>
</dbReference>
<dbReference type="Gene3D" id="3.30.465.10">
    <property type="match status" value="1"/>
</dbReference>
<dbReference type="Pfam" id="PF00571">
    <property type="entry name" value="CBS"/>
    <property type="match status" value="2"/>
</dbReference>
<dbReference type="Pfam" id="PF01595">
    <property type="entry name" value="CNNM"/>
    <property type="match status" value="1"/>
</dbReference>
<dbReference type="PANTHER" id="PTHR43099:SF5">
    <property type="entry name" value="HLYC_CORC FAMILY TRANSPORTER"/>
    <property type="match status" value="1"/>
</dbReference>
<dbReference type="InterPro" id="IPR005170">
    <property type="entry name" value="Transptr-assoc_dom"/>
</dbReference>
<evidence type="ECO:0000259" key="12">
    <source>
        <dbReference type="PROSITE" id="PS51846"/>
    </source>
</evidence>
<gene>
    <name evidence="13" type="ORF">Acaty_c1991</name>
</gene>
<feature type="transmembrane region" description="Helical" evidence="10">
    <location>
        <begin position="6"/>
        <end position="28"/>
    </location>
</feature>
<evidence type="ECO:0000256" key="2">
    <source>
        <dbReference type="ARBA" id="ARBA00022475"/>
    </source>
</evidence>
<dbReference type="GO" id="GO:0005886">
    <property type="term" value="C:plasma membrane"/>
    <property type="evidence" value="ECO:0007669"/>
    <property type="project" value="UniProtKB-SubCell"/>
</dbReference>
<dbReference type="KEGG" id="acz:Acaty_c1991"/>
<evidence type="ECO:0000313" key="13">
    <source>
        <dbReference type="EMBL" id="AIA55848.1"/>
    </source>
</evidence>
<keyword evidence="6 8" id="KW-0129">CBS domain</keyword>
<feature type="domain" description="CNNM transmembrane" evidence="12">
    <location>
        <begin position="1"/>
        <end position="207"/>
    </location>
</feature>
<dbReference type="AlphaFoldDB" id="A0A059ZWM5"/>
<dbReference type="InterPro" id="IPR002550">
    <property type="entry name" value="CNNM"/>
</dbReference>
<feature type="transmembrane region" description="Helical" evidence="10">
    <location>
        <begin position="136"/>
        <end position="158"/>
    </location>
</feature>
<dbReference type="Gene3D" id="3.10.580.10">
    <property type="entry name" value="CBS-domain"/>
    <property type="match status" value="1"/>
</dbReference>
<dbReference type="GeneID" id="92932079"/>
<evidence type="ECO:0000313" key="14">
    <source>
        <dbReference type="Proteomes" id="UP000005522"/>
    </source>
</evidence>
<proteinExistence type="predicted"/>
<dbReference type="HOGENOM" id="CLU_015237_4_0_6"/>
<dbReference type="PROSITE" id="PS51371">
    <property type="entry name" value="CBS"/>
    <property type="match status" value="2"/>
</dbReference>
<dbReference type="Pfam" id="PF03471">
    <property type="entry name" value="CorC_HlyC"/>
    <property type="match status" value="1"/>
</dbReference>
<dbReference type="RefSeq" id="WP_004873152.1">
    <property type="nucleotide sequence ID" value="NZ_CP005986.1"/>
</dbReference>
<feature type="domain" description="CBS" evidence="11">
    <location>
        <begin position="223"/>
        <end position="282"/>
    </location>
</feature>
<dbReference type="eggNOG" id="COG1253">
    <property type="taxonomic scope" value="Bacteria"/>
</dbReference>